<keyword evidence="1" id="KW-0812">Transmembrane</keyword>
<gene>
    <name evidence="2" type="ORF">V1264_001527</name>
</gene>
<dbReference type="PANTHER" id="PTHR21041">
    <property type="entry name" value="DENDRITIC CELL-SPECIFIC TRANSMEMBRANE PROTEIN"/>
    <property type="match status" value="1"/>
</dbReference>
<reference evidence="2 3" key="1">
    <citation type="submission" date="2024-02" db="EMBL/GenBank/DDBJ databases">
        <title>Chromosome-scale genome assembly of the rough periwinkle Littorina saxatilis.</title>
        <authorList>
            <person name="De Jode A."/>
            <person name="Faria R."/>
            <person name="Formenti G."/>
            <person name="Sims Y."/>
            <person name="Smith T.P."/>
            <person name="Tracey A."/>
            <person name="Wood J.M.D."/>
            <person name="Zagrodzka Z.B."/>
            <person name="Johannesson K."/>
            <person name="Butlin R.K."/>
            <person name="Leder E.H."/>
        </authorList>
    </citation>
    <scope>NUCLEOTIDE SEQUENCE [LARGE SCALE GENOMIC DNA]</scope>
    <source>
        <strain evidence="2">Snail1</strain>
        <tissue evidence="2">Muscle</tissue>
    </source>
</reference>
<proteinExistence type="predicted"/>
<keyword evidence="1" id="KW-0472">Membrane</keyword>
<protein>
    <submittedName>
        <fullName evidence="2">Uncharacterized protein</fullName>
    </submittedName>
</protein>
<keyword evidence="1" id="KW-1133">Transmembrane helix</keyword>
<evidence type="ECO:0000313" key="3">
    <source>
        <dbReference type="Proteomes" id="UP001374579"/>
    </source>
</evidence>
<dbReference type="EMBL" id="JBAMIC010000001">
    <property type="protein sequence ID" value="KAK7115706.1"/>
    <property type="molecule type" value="Genomic_DNA"/>
</dbReference>
<name>A0AAN9BZM7_9CAEN</name>
<feature type="transmembrane region" description="Helical" evidence="1">
    <location>
        <begin position="169"/>
        <end position="187"/>
    </location>
</feature>
<sequence length="261" mass="29118">MGGPAWTMVKKALRVRRKMFALARTKENTLRELAGYPPLKSWWENCYGGCMATFRVTICRGFCPCFVGRFRFKSFFCPRTTCCGRCFYEGDYENEVLKNFLGFLLGVVLTVLFYAWLCLQKDYPKLQAAIISCVVGVPLTLGMAFAKTVRCLVFLTLPSMFSKKGRNMLVIYATVLVFTYPATNVATNLKIMTDSSTCGQSLMMNETSQLMALATDPLAAAVDALEEMYRNIKAFSNALMAAFKVLIRAVKEVVAAVQAVS</sequence>
<dbReference type="AlphaFoldDB" id="A0AAN9BZM7"/>
<accession>A0AAN9BZM7</accession>
<dbReference type="PANTHER" id="PTHR21041:SF9">
    <property type="entry name" value="DENDRITIC CELL-SPECIFIC TRANSMEMBRANE PROTEIN-LIKE DOMAIN-CONTAINING PROTEIN"/>
    <property type="match status" value="1"/>
</dbReference>
<comment type="caution">
    <text evidence="2">The sequence shown here is derived from an EMBL/GenBank/DDBJ whole genome shotgun (WGS) entry which is preliminary data.</text>
</comment>
<feature type="transmembrane region" description="Helical" evidence="1">
    <location>
        <begin position="126"/>
        <end position="149"/>
    </location>
</feature>
<dbReference type="Proteomes" id="UP001374579">
    <property type="component" value="Unassembled WGS sequence"/>
</dbReference>
<dbReference type="InterPro" id="IPR051856">
    <property type="entry name" value="CSR-E3_Ligase_Protein"/>
</dbReference>
<keyword evidence="3" id="KW-1185">Reference proteome</keyword>
<organism evidence="2 3">
    <name type="scientific">Littorina saxatilis</name>
    <dbReference type="NCBI Taxonomy" id="31220"/>
    <lineage>
        <taxon>Eukaryota</taxon>
        <taxon>Metazoa</taxon>
        <taxon>Spiralia</taxon>
        <taxon>Lophotrochozoa</taxon>
        <taxon>Mollusca</taxon>
        <taxon>Gastropoda</taxon>
        <taxon>Caenogastropoda</taxon>
        <taxon>Littorinimorpha</taxon>
        <taxon>Littorinoidea</taxon>
        <taxon>Littorinidae</taxon>
        <taxon>Littorina</taxon>
    </lineage>
</organism>
<evidence type="ECO:0000313" key="2">
    <source>
        <dbReference type="EMBL" id="KAK7115706.1"/>
    </source>
</evidence>
<evidence type="ECO:0000256" key="1">
    <source>
        <dbReference type="SAM" id="Phobius"/>
    </source>
</evidence>
<feature type="transmembrane region" description="Helical" evidence="1">
    <location>
        <begin position="100"/>
        <end position="119"/>
    </location>
</feature>